<keyword evidence="2" id="KW-1133">Transmembrane helix</keyword>
<dbReference type="AlphaFoldDB" id="A0A4R5UC27"/>
<dbReference type="RefSeq" id="WP_133392149.1">
    <property type="nucleotide sequence ID" value="NZ_SMTG01000002.1"/>
</dbReference>
<feature type="domain" description="SPOR" evidence="3">
    <location>
        <begin position="107"/>
        <end position="187"/>
    </location>
</feature>
<gene>
    <name evidence="4" type="ORF">E2F49_00315</name>
</gene>
<keyword evidence="5" id="KW-1185">Reference proteome</keyword>
<feature type="region of interest" description="Disordered" evidence="1">
    <location>
        <begin position="64"/>
        <end position="89"/>
    </location>
</feature>
<evidence type="ECO:0000256" key="1">
    <source>
        <dbReference type="SAM" id="MobiDB-lite"/>
    </source>
</evidence>
<evidence type="ECO:0000313" key="5">
    <source>
        <dbReference type="Proteomes" id="UP000295543"/>
    </source>
</evidence>
<feature type="compositionally biased region" description="Low complexity" evidence="1">
    <location>
        <begin position="254"/>
        <end position="266"/>
    </location>
</feature>
<dbReference type="Proteomes" id="UP000295543">
    <property type="component" value="Unassembled WGS sequence"/>
</dbReference>
<evidence type="ECO:0000256" key="2">
    <source>
        <dbReference type="SAM" id="Phobius"/>
    </source>
</evidence>
<feature type="domain" description="SPOR" evidence="3">
    <location>
        <begin position="266"/>
        <end position="345"/>
    </location>
</feature>
<dbReference type="OrthoDB" id="7069135at2"/>
<dbReference type="PANTHER" id="PTHR38687:SF1">
    <property type="entry name" value="CELL DIVISION PROTEIN DEDD"/>
    <property type="match status" value="1"/>
</dbReference>
<evidence type="ECO:0000259" key="3">
    <source>
        <dbReference type="PROSITE" id="PS51724"/>
    </source>
</evidence>
<dbReference type="GO" id="GO:0032506">
    <property type="term" value="P:cytokinetic process"/>
    <property type="evidence" value="ECO:0007669"/>
    <property type="project" value="TreeGrafter"/>
</dbReference>
<dbReference type="GO" id="GO:0030428">
    <property type="term" value="C:cell septum"/>
    <property type="evidence" value="ECO:0007669"/>
    <property type="project" value="TreeGrafter"/>
</dbReference>
<evidence type="ECO:0000313" key="4">
    <source>
        <dbReference type="EMBL" id="TDK32560.1"/>
    </source>
</evidence>
<organism evidence="4 5">
    <name type="scientific">Luteimonas terrae</name>
    <dbReference type="NCBI Taxonomy" id="1530191"/>
    <lineage>
        <taxon>Bacteria</taxon>
        <taxon>Pseudomonadati</taxon>
        <taxon>Pseudomonadota</taxon>
        <taxon>Gammaproteobacteria</taxon>
        <taxon>Lysobacterales</taxon>
        <taxon>Lysobacteraceae</taxon>
        <taxon>Luteimonas</taxon>
    </lineage>
</organism>
<name>A0A4R5UC27_9GAMM</name>
<proteinExistence type="predicted"/>
<feature type="region of interest" description="Disordered" evidence="1">
    <location>
        <begin position="187"/>
        <end position="266"/>
    </location>
</feature>
<dbReference type="GO" id="GO:0032153">
    <property type="term" value="C:cell division site"/>
    <property type="evidence" value="ECO:0007669"/>
    <property type="project" value="TreeGrafter"/>
</dbReference>
<dbReference type="InterPro" id="IPR052521">
    <property type="entry name" value="Cell_div_SPOR-domain"/>
</dbReference>
<dbReference type="PROSITE" id="PS51724">
    <property type="entry name" value="SPOR"/>
    <property type="match status" value="2"/>
</dbReference>
<accession>A0A4R5UC27</accession>
<comment type="caution">
    <text evidence="4">The sequence shown here is derived from an EMBL/GenBank/DDBJ whole genome shotgun (WGS) entry which is preliminary data.</text>
</comment>
<dbReference type="GO" id="GO:0042834">
    <property type="term" value="F:peptidoglycan binding"/>
    <property type="evidence" value="ECO:0007669"/>
    <property type="project" value="InterPro"/>
</dbReference>
<dbReference type="EMBL" id="SMTG01000002">
    <property type="protein sequence ID" value="TDK32560.1"/>
    <property type="molecule type" value="Genomic_DNA"/>
</dbReference>
<keyword evidence="2" id="KW-0812">Transmembrane</keyword>
<dbReference type="SUPFAM" id="SSF110997">
    <property type="entry name" value="Sporulation related repeat"/>
    <property type="match status" value="2"/>
</dbReference>
<sequence length="346" mass="35247">MSPALKQRLIGAAVLIALAVIFLPMLVKGPAPESGLPDMPLQVPDAPEGDYKTVDLPLVAPPPRANGGAVTGGPLSETAPAAQTARADGAELATVDTAAQSESLPVTTAGGGYAVHYAAFGSEADADAILRQLRESGLTGYREGFTLNGKPAQRVRLGPYANRADAEIVRVRAAQVRDDVTPRVVALDAGARSDVPRPATPAPETATASRPAAAQAPAAPTTQPLPAETPRTQTPPARETARAPAAETPPPAATPAQPAARPAAAPTSGTGFVVQLGAFGNAAEANRLRDRLRGAGITAFTDSVDTDKGRLTRVKAGPVASRADAEQLKTRARSAVGVDGIVRAHP</sequence>
<reference evidence="4 5" key="1">
    <citation type="submission" date="2019-03" db="EMBL/GenBank/DDBJ databases">
        <title>Luteimonas zhaokaii sp.nov., isolated from the rectal contents of Plateau pika in Yushu, Qinghai Province, China.</title>
        <authorList>
            <person name="Zhang G."/>
        </authorList>
    </citation>
    <scope>NUCLEOTIDE SEQUENCE [LARGE SCALE GENOMIC DNA]</scope>
    <source>
        <strain evidence="4 5">THG-MD21</strain>
    </source>
</reference>
<feature type="compositionally biased region" description="Low complexity" evidence="1">
    <location>
        <begin position="202"/>
        <end position="246"/>
    </location>
</feature>
<keyword evidence="2" id="KW-0472">Membrane</keyword>
<feature type="transmembrane region" description="Helical" evidence="2">
    <location>
        <begin position="9"/>
        <end position="27"/>
    </location>
</feature>
<dbReference type="PANTHER" id="PTHR38687">
    <property type="entry name" value="CELL DIVISION PROTEIN DEDD-RELATED"/>
    <property type="match status" value="1"/>
</dbReference>
<dbReference type="Pfam" id="PF05036">
    <property type="entry name" value="SPOR"/>
    <property type="match status" value="2"/>
</dbReference>
<protein>
    <submittedName>
        <fullName evidence="4">SPOR domain-containing protein</fullName>
    </submittedName>
</protein>
<dbReference type="InterPro" id="IPR007730">
    <property type="entry name" value="SPOR-like_dom"/>
</dbReference>
<dbReference type="InterPro" id="IPR036680">
    <property type="entry name" value="SPOR-like_sf"/>
</dbReference>
<dbReference type="Gene3D" id="3.30.70.1070">
    <property type="entry name" value="Sporulation related repeat"/>
    <property type="match status" value="2"/>
</dbReference>